<comment type="caution">
    <text evidence="5">The sequence shown here is derived from an EMBL/GenBank/DDBJ whole genome shotgun (WGS) entry which is preliminary data.</text>
</comment>
<evidence type="ECO:0000256" key="2">
    <source>
        <dbReference type="ARBA" id="ARBA00022676"/>
    </source>
</evidence>
<comment type="similarity">
    <text evidence="1">Belongs to the glycosyltransferase 2 family.</text>
</comment>
<dbReference type="Gene3D" id="3.90.550.10">
    <property type="entry name" value="Spore Coat Polysaccharide Biosynthesis Protein SpsA, Chain A"/>
    <property type="match status" value="1"/>
</dbReference>
<dbReference type="RefSeq" id="WP_106464281.1">
    <property type="nucleotide sequence ID" value="NZ_PXOQ01000015.1"/>
</dbReference>
<dbReference type="InterPro" id="IPR029044">
    <property type="entry name" value="Nucleotide-diphossugar_trans"/>
</dbReference>
<protein>
    <submittedName>
        <fullName evidence="5">Glycosyltransferase family 2 protein</fullName>
    </submittedName>
</protein>
<dbReference type="PANTHER" id="PTHR43179">
    <property type="entry name" value="RHAMNOSYLTRANSFERASE WBBL"/>
    <property type="match status" value="1"/>
</dbReference>
<sequence length="517" mass="60018">MIIVTHNYKEVKQVLNANLKPVAINFKSQNNITACVIALAEKFKNELIVWCHEDLINSLQVEKLSDIFHHQYVLATFNTDDSYYSSDKIEYLERSICLKFGKANTYGTYLMSSQVGAMHAQTILKLQQALNKNKSFTYNLNSIAKNYQIEGLYCYSEPKLLHPNYKLVEEVKISNSELFCFVREHYKWVWSWILLLNLIVFERKIPLIAFLRSCFIKQKEILKSFNTTKINSQKADQLHKHIDVVIPTIGRKSYLLNVLEDLKQQTILPKQVIIVEQNGDRNQSSELDYLSNQEWPFKITHKFTHTLGVCNARNSALQHLEHEWVFFADDDIRFSASLFEDTFEKITDTGSQAINYSCLQPNQKQNYNKTGQTFIFGSGSSFVKASIAKQINFDTAFEFGFGEDTDYGAKIRQLGYDITFAPELHLTHLKAPIGGFRQPIPKLWNNSTIQPKPSPTMLVLFYKHFTTKQIKGYKLFLFIKMYGKNNPLLIFRNLKKFRKSWDKSVFYAKQLSQTINA</sequence>
<keyword evidence="2" id="KW-0328">Glycosyltransferase</keyword>
<dbReference type="InterPro" id="IPR001173">
    <property type="entry name" value="Glyco_trans_2-like"/>
</dbReference>
<evidence type="ECO:0000256" key="1">
    <source>
        <dbReference type="ARBA" id="ARBA00006739"/>
    </source>
</evidence>
<dbReference type="OrthoDB" id="1326385at2"/>
<dbReference type="SUPFAM" id="SSF53448">
    <property type="entry name" value="Nucleotide-diphospho-sugar transferases"/>
    <property type="match status" value="1"/>
</dbReference>
<dbReference type="PANTHER" id="PTHR43179:SF12">
    <property type="entry name" value="GALACTOFURANOSYLTRANSFERASE GLFT2"/>
    <property type="match status" value="1"/>
</dbReference>
<dbReference type="AlphaFoldDB" id="A0A2T1N5K3"/>
<dbReference type="GO" id="GO:0016757">
    <property type="term" value="F:glycosyltransferase activity"/>
    <property type="evidence" value="ECO:0007669"/>
    <property type="project" value="UniProtKB-KW"/>
</dbReference>
<organism evidence="5 6">
    <name type="scientific">Aurantibacter aestuarii</name>
    <dbReference type="NCBI Taxonomy" id="1266046"/>
    <lineage>
        <taxon>Bacteria</taxon>
        <taxon>Pseudomonadati</taxon>
        <taxon>Bacteroidota</taxon>
        <taxon>Flavobacteriia</taxon>
        <taxon>Flavobacteriales</taxon>
        <taxon>Flavobacteriaceae</taxon>
        <taxon>Aurantibacter</taxon>
    </lineage>
</organism>
<proteinExistence type="inferred from homology"/>
<keyword evidence="6" id="KW-1185">Reference proteome</keyword>
<evidence type="ECO:0000313" key="6">
    <source>
        <dbReference type="Proteomes" id="UP000238426"/>
    </source>
</evidence>
<accession>A0A2T1N5K3</accession>
<keyword evidence="3 5" id="KW-0808">Transferase</keyword>
<gene>
    <name evidence="5" type="ORF">C7H52_12735</name>
</gene>
<evidence type="ECO:0000259" key="4">
    <source>
        <dbReference type="Pfam" id="PF00535"/>
    </source>
</evidence>
<name>A0A2T1N5K3_9FLAO</name>
<dbReference type="CDD" id="cd00761">
    <property type="entry name" value="Glyco_tranf_GTA_type"/>
    <property type="match status" value="1"/>
</dbReference>
<dbReference type="Proteomes" id="UP000238426">
    <property type="component" value="Unassembled WGS sequence"/>
</dbReference>
<evidence type="ECO:0000313" key="5">
    <source>
        <dbReference type="EMBL" id="PSG86543.1"/>
    </source>
</evidence>
<dbReference type="EMBL" id="PXOQ01000015">
    <property type="protein sequence ID" value="PSG86543.1"/>
    <property type="molecule type" value="Genomic_DNA"/>
</dbReference>
<dbReference type="Pfam" id="PF00535">
    <property type="entry name" value="Glycos_transf_2"/>
    <property type="match status" value="1"/>
</dbReference>
<reference evidence="5 6" key="1">
    <citation type="submission" date="2018-03" db="EMBL/GenBank/DDBJ databases">
        <title>Mesoflavibacter sp. HG37 and Mesoflavibacter sp. HG96 sp.nov., two marine bacteria isolated from seawater of Western Pacific Ocean.</title>
        <authorList>
            <person name="Cheng H."/>
            <person name="Wu Y.-H."/>
            <person name="Guo L.-L."/>
            <person name="Xu X.-W."/>
        </authorList>
    </citation>
    <scope>NUCLEOTIDE SEQUENCE [LARGE SCALE GENOMIC DNA]</scope>
    <source>
        <strain evidence="5 6">KCTC 32269</strain>
    </source>
</reference>
<evidence type="ECO:0000256" key="3">
    <source>
        <dbReference type="ARBA" id="ARBA00022679"/>
    </source>
</evidence>
<feature type="domain" description="Glycosyltransferase 2-like" evidence="4">
    <location>
        <begin position="244"/>
        <end position="378"/>
    </location>
</feature>